<accession>A0AAE6JBX7</accession>
<evidence type="ECO:0000313" key="5">
    <source>
        <dbReference type="Proteomes" id="UP000663940"/>
    </source>
</evidence>
<reference evidence="3 5" key="2">
    <citation type="submission" date="2021-03" db="EMBL/GenBank/DDBJ databases">
        <title>Mucilaginibacter strains isolated from gold and copper mining confer multi heavy-metal resistance.</title>
        <authorList>
            <person name="Li Y."/>
        </authorList>
    </citation>
    <scope>NUCLEOTIDE SEQUENCE [LARGE SCALE GENOMIC DNA]</scope>
    <source>
        <strain evidence="3 5">P2-4</strain>
    </source>
</reference>
<dbReference type="InterPro" id="IPR011009">
    <property type="entry name" value="Kinase-like_dom_sf"/>
</dbReference>
<dbReference type="RefSeq" id="WP_112654186.1">
    <property type="nucleotide sequence ID" value="NZ_CP043451.1"/>
</dbReference>
<evidence type="ECO:0000313" key="2">
    <source>
        <dbReference type="EMBL" id="QEM02728.1"/>
    </source>
</evidence>
<keyword evidence="5" id="KW-1185">Reference proteome</keyword>
<feature type="domain" description="Aminoglycoside phosphotransferase" evidence="1">
    <location>
        <begin position="22"/>
        <end position="259"/>
    </location>
</feature>
<proteinExistence type="predicted"/>
<dbReference type="PANTHER" id="PTHR21064:SF5">
    <property type="entry name" value="SLR1880 PROTEIN"/>
    <property type="match status" value="1"/>
</dbReference>
<dbReference type="AlphaFoldDB" id="A0AAE6JBX7"/>
<sequence length="375" mass="42635">MSYNISEIVSNFCIEGNVAAIIPYGAGHINDTFHLKNTNPGLPGYLLQRINHHVFENVPALMKNVQLVTDHLKGKLTGIPGSSPDKEVLTIVSAKDKQCFFCDETGNYWRMYCFLKDTKSYDMVLTEQQAYEGGKAFGKFQLLLSDLDSGLLYETIPGFHNITMRLDRLNKAVLADPKNRIKDVLTELSFIIERADQMATIMNLGKEGKLPLRIIHNDTKFNNILLDMNDHEQCVIDLDTVMPGYVAYDFGDAIRTIINTAPEDEKDVTKIELNIPLFKAYVAGYFEYAGSFLSDTEVKSLSMGVLLIPYMQGVRFLTDYIEGDIYYKIHSTEHNLQRARAQFELLSKLEKNYDVLDQIVHNTAKKYIQITTEIK</sequence>
<dbReference type="PANTHER" id="PTHR21064">
    <property type="entry name" value="AMINOGLYCOSIDE PHOSPHOTRANSFERASE DOMAIN-CONTAINING PROTEIN-RELATED"/>
    <property type="match status" value="1"/>
</dbReference>
<evidence type="ECO:0000313" key="3">
    <source>
        <dbReference type="EMBL" id="QTE48527.1"/>
    </source>
</evidence>
<dbReference type="SUPFAM" id="SSF56112">
    <property type="entry name" value="Protein kinase-like (PK-like)"/>
    <property type="match status" value="1"/>
</dbReference>
<evidence type="ECO:0000259" key="1">
    <source>
        <dbReference type="Pfam" id="PF01636"/>
    </source>
</evidence>
<dbReference type="EMBL" id="CP071880">
    <property type="protein sequence ID" value="QTE48527.1"/>
    <property type="molecule type" value="Genomic_DNA"/>
</dbReference>
<dbReference type="EMBL" id="CP043451">
    <property type="protein sequence ID" value="QEM02728.1"/>
    <property type="molecule type" value="Genomic_DNA"/>
</dbReference>
<dbReference type="InterPro" id="IPR050249">
    <property type="entry name" value="Pseudomonas-type_ThrB"/>
</dbReference>
<name>A0AAE6JBX7_9SPHI</name>
<protein>
    <submittedName>
        <fullName evidence="2">Phosphotransferase</fullName>
    </submittedName>
</protein>
<dbReference type="Proteomes" id="UP000250557">
    <property type="component" value="Chromosome"/>
</dbReference>
<evidence type="ECO:0000313" key="4">
    <source>
        <dbReference type="Proteomes" id="UP000250557"/>
    </source>
</evidence>
<gene>
    <name evidence="2" type="ORF">DIU31_004065</name>
    <name evidence="3" type="ORF">J3L21_23665</name>
</gene>
<dbReference type="Proteomes" id="UP000663940">
    <property type="component" value="Chromosome"/>
</dbReference>
<dbReference type="Gene3D" id="3.90.1200.10">
    <property type="match status" value="1"/>
</dbReference>
<reference evidence="2 4" key="1">
    <citation type="submission" date="2019-08" db="EMBL/GenBank/DDBJ databases">
        <title>Comparative genome analysis confer to the adaptation heavy metal polluted environment.</title>
        <authorList>
            <person name="Li Y."/>
        </authorList>
    </citation>
    <scope>NUCLEOTIDE SEQUENCE [LARGE SCALE GENOMIC DNA]</scope>
    <source>
        <strain evidence="2 4">P2</strain>
    </source>
</reference>
<organism evidence="2 4">
    <name type="scientific">Mucilaginibacter rubeus</name>
    <dbReference type="NCBI Taxonomy" id="2027860"/>
    <lineage>
        <taxon>Bacteria</taxon>
        <taxon>Pseudomonadati</taxon>
        <taxon>Bacteroidota</taxon>
        <taxon>Sphingobacteriia</taxon>
        <taxon>Sphingobacteriales</taxon>
        <taxon>Sphingobacteriaceae</taxon>
        <taxon>Mucilaginibacter</taxon>
    </lineage>
</organism>
<dbReference type="InterPro" id="IPR002575">
    <property type="entry name" value="Aminoglycoside_PTrfase"/>
</dbReference>
<dbReference type="Pfam" id="PF01636">
    <property type="entry name" value="APH"/>
    <property type="match status" value="1"/>
</dbReference>